<keyword evidence="5" id="KW-0378">Hydrolase</keyword>
<dbReference type="STRING" id="32264.T1K673"/>
<name>T1K673_TETUR</name>
<dbReference type="GO" id="GO:0046856">
    <property type="term" value="P:phosphatidylinositol dephosphorylation"/>
    <property type="evidence" value="ECO:0007669"/>
    <property type="project" value="TreeGrafter"/>
</dbReference>
<feature type="binding site" evidence="8">
    <location>
        <begin position="137"/>
        <end position="138"/>
    </location>
    <ligand>
        <name>substrate</name>
    </ligand>
</feature>
<dbReference type="eggNOG" id="KOG1089">
    <property type="taxonomic scope" value="Eukaryota"/>
</dbReference>
<evidence type="ECO:0000256" key="8">
    <source>
        <dbReference type="PIRSR" id="PIRSR630564-2"/>
    </source>
</evidence>
<dbReference type="InterPro" id="IPR010569">
    <property type="entry name" value="Myotubularin-like_Pase_dom"/>
</dbReference>
<feature type="compositionally biased region" description="Basic and acidic residues" evidence="9">
    <location>
        <begin position="612"/>
        <end position="622"/>
    </location>
</feature>
<feature type="region of interest" description="Disordered" evidence="9">
    <location>
        <begin position="470"/>
        <end position="518"/>
    </location>
</feature>
<dbReference type="Gene3D" id="3.30.40.10">
    <property type="entry name" value="Zinc/RING finger domain, C3HC4 (zinc finger)"/>
    <property type="match status" value="1"/>
</dbReference>
<feature type="active site" description="Phosphocysteine intermediate" evidence="7">
    <location>
        <position position="199"/>
    </location>
</feature>
<dbReference type="SUPFAM" id="SSF57903">
    <property type="entry name" value="FYVE/PHD zinc finger"/>
    <property type="match status" value="1"/>
</dbReference>
<comment type="similarity">
    <text evidence="1">Belongs to the protein-tyrosine phosphatase family. Non-receptor class myotubularin subfamily.</text>
</comment>
<dbReference type="GO" id="GO:0005737">
    <property type="term" value="C:cytoplasm"/>
    <property type="evidence" value="ECO:0007669"/>
    <property type="project" value="TreeGrafter"/>
</dbReference>
<dbReference type="InterPro" id="IPR029021">
    <property type="entry name" value="Prot-tyrosine_phosphatase-like"/>
</dbReference>
<dbReference type="Pfam" id="PF01363">
    <property type="entry name" value="FYVE"/>
    <property type="match status" value="1"/>
</dbReference>
<dbReference type="SMART" id="SM00064">
    <property type="entry name" value="FYVE"/>
    <property type="match status" value="1"/>
</dbReference>
<dbReference type="PROSITE" id="PS00383">
    <property type="entry name" value="TYR_PHOSPHATASE_1"/>
    <property type="match status" value="1"/>
</dbReference>
<organism evidence="11 12">
    <name type="scientific">Tetranychus urticae</name>
    <name type="common">Two-spotted spider mite</name>
    <dbReference type="NCBI Taxonomy" id="32264"/>
    <lineage>
        <taxon>Eukaryota</taxon>
        <taxon>Metazoa</taxon>
        <taxon>Ecdysozoa</taxon>
        <taxon>Arthropoda</taxon>
        <taxon>Chelicerata</taxon>
        <taxon>Arachnida</taxon>
        <taxon>Acari</taxon>
        <taxon>Acariformes</taxon>
        <taxon>Trombidiformes</taxon>
        <taxon>Prostigmata</taxon>
        <taxon>Eleutherengona</taxon>
        <taxon>Raphignathae</taxon>
        <taxon>Tetranychoidea</taxon>
        <taxon>Tetranychidae</taxon>
        <taxon>Tetranychus</taxon>
    </lineage>
</organism>
<feature type="binding site" evidence="8">
    <location>
        <begin position="199"/>
        <end position="205"/>
    </location>
    <ligand>
        <name>substrate</name>
    </ligand>
</feature>
<feature type="compositionally biased region" description="Basic and acidic residues" evidence="9">
    <location>
        <begin position="505"/>
        <end position="514"/>
    </location>
</feature>
<evidence type="ECO:0000256" key="7">
    <source>
        <dbReference type="PIRSR" id="PIRSR630564-1"/>
    </source>
</evidence>
<evidence type="ECO:0000256" key="3">
    <source>
        <dbReference type="ARBA" id="ARBA00022723"/>
    </source>
</evidence>
<dbReference type="PANTHER" id="PTHR10807">
    <property type="entry name" value="MYOTUBULARIN-RELATED"/>
    <property type="match status" value="1"/>
</dbReference>
<accession>T1K673</accession>
<feature type="domain" description="Myotubularin phosphatase" evidence="10">
    <location>
        <begin position="1"/>
        <end position="366"/>
    </location>
</feature>
<keyword evidence="3" id="KW-0479">Metal-binding</keyword>
<dbReference type="GO" id="GO:0004438">
    <property type="term" value="F:phosphatidylinositol-3-phosphate phosphatase activity"/>
    <property type="evidence" value="ECO:0007669"/>
    <property type="project" value="TreeGrafter"/>
</dbReference>
<evidence type="ECO:0000256" key="2">
    <source>
        <dbReference type="ARBA" id="ARBA00012903"/>
    </source>
</evidence>
<dbReference type="HOGENOM" id="CLU_001839_3_0_1"/>
<feature type="region of interest" description="Disordered" evidence="9">
    <location>
        <begin position="608"/>
        <end position="645"/>
    </location>
</feature>
<keyword evidence="4" id="KW-0863">Zinc-finger</keyword>
<evidence type="ECO:0000256" key="4">
    <source>
        <dbReference type="ARBA" id="ARBA00022771"/>
    </source>
</evidence>
<evidence type="ECO:0000256" key="5">
    <source>
        <dbReference type="ARBA" id="ARBA00022801"/>
    </source>
</evidence>
<dbReference type="InterPro" id="IPR013083">
    <property type="entry name" value="Znf_RING/FYVE/PHD"/>
</dbReference>
<dbReference type="AlphaFoldDB" id="T1K673"/>
<evidence type="ECO:0000313" key="12">
    <source>
        <dbReference type="Proteomes" id="UP000015104"/>
    </source>
</evidence>
<evidence type="ECO:0000313" key="11">
    <source>
        <dbReference type="EnsemblMetazoa" id="tetur05g08850.1"/>
    </source>
</evidence>
<dbReference type="PANTHER" id="PTHR10807:SF8">
    <property type="entry name" value="PHOSPHATIDYLINOSITOL-3-PHOSPHATE PHOSPHATASE"/>
    <property type="match status" value="1"/>
</dbReference>
<dbReference type="EnsemblMetazoa" id="tetur05g08850.1">
    <property type="protein sequence ID" value="tetur05g08850.1"/>
    <property type="gene ID" value="tetur05g08850"/>
</dbReference>
<protein>
    <recommendedName>
        <fullName evidence="2">phosphatidylinositol-3,5-bisphosphate 3-phosphatase</fullName>
        <ecNumber evidence="2">3.1.3.95</ecNumber>
    </recommendedName>
</protein>
<dbReference type="SUPFAM" id="SSF52799">
    <property type="entry name" value="(Phosphotyrosine protein) phosphatases II"/>
    <property type="match status" value="1"/>
</dbReference>
<dbReference type="Pfam" id="PF06602">
    <property type="entry name" value="Myotub-related"/>
    <property type="match status" value="1"/>
</dbReference>
<dbReference type="PROSITE" id="PS51339">
    <property type="entry name" value="PPASE_MYOTUBULARIN"/>
    <property type="match status" value="1"/>
</dbReference>
<evidence type="ECO:0000256" key="1">
    <source>
        <dbReference type="ARBA" id="ARBA00007471"/>
    </source>
</evidence>
<evidence type="ECO:0000256" key="6">
    <source>
        <dbReference type="ARBA" id="ARBA00022833"/>
    </source>
</evidence>
<dbReference type="Proteomes" id="UP000015104">
    <property type="component" value="Unassembled WGS sequence"/>
</dbReference>
<evidence type="ECO:0000259" key="10">
    <source>
        <dbReference type="PROSITE" id="PS51339"/>
    </source>
</evidence>
<sequence length="696" mass="79605">MGLPNEDWSITDINVDYSLCDTYPRYLVVPCNENEQTLRESATFRSKSRIPVLTYRHNNGASICRSSQPLPGLYNTRCSADERLLRSILGANQGSKCLYVVDTRPMINAMANKAAGKGYEDKTYYGNIKHHFYAIENIHVMRSSLQKLMDACELKVPSVNAFLSALEASGWLKHIKSVLDAALFIAISVRDGISVMVHCSDGWDRTAQTCSLASLILDPYYRTIDGFEALIEKEWLAFGHKFTQRCGFIQQSDPKQIAPVFTQFIDCVWQITQQFPFEFEFNEKFLQTLHDHVYSCQFGTFIGNCDKERSEWMLKENTFSLWALFDADKVEYVNPLYYRRQKAKNLLDFLDVNTCPQVIRFWRSMYNRFDVGIHPRESNEDLITVTYKHIQSLEEHIRFLQENIKAQEEKMKATAPTTRQNSSDLFQGNGDDELNKLSYLGDSFDSVDSPLRIVQECMMRLQAHHDARLAAEKEAAEQDGSDETSSSSLDKEEYNSTENISPVEKQSHENTKEETNEEEDYVKQIVSCMESVALDWQSLRNSKECHTCSYDFAESNVRFHCWACGLIFCIRCIKKKMVLPGHRLNENEPTSTTTTQQENSVAYEITKLPEQSIKKQSDKESSDAFNDPLGVNPSSGNSNAKKISDNEKVAINESIKMEGRKVPDEPNEIGEESSMVPYFTNDYATVIVTMSIHFCI</sequence>
<dbReference type="EC" id="3.1.3.95" evidence="2"/>
<proteinExistence type="inferred from homology"/>
<dbReference type="GO" id="GO:0008270">
    <property type="term" value="F:zinc ion binding"/>
    <property type="evidence" value="ECO:0007669"/>
    <property type="project" value="UniProtKB-KW"/>
</dbReference>
<dbReference type="InterPro" id="IPR016130">
    <property type="entry name" value="Tyr_Pase_AS"/>
</dbReference>
<keyword evidence="6" id="KW-0862">Zinc</keyword>
<evidence type="ECO:0000256" key="9">
    <source>
        <dbReference type="SAM" id="MobiDB-lite"/>
    </source>
</evidence>
<dbReference type="InterPro" id="IPR000306">
    <property type="entry name" value="Znf_FYVE"/>
</dbReference>
<keyword evidence="12" id="KW-1185">Reference proteome</keyword>
<dbReference type="EMBL" id="CAEY01001593">
    <property type="status" value="NOT_ANNOTATED_CDS"/>
    <property type="molecule type" value="Genomic_DNA"/>
</dbReference>
<dbReference type="InterPro" id="IPR030564">
    <property type="entry name" value="Myotubularin"/>
</dbReference>
<dbReference type="InterPro" id="IPR011011">
    <property type="entry name" value="Znf_FYVE_PHD"/>
</dbReference>
<reference evidence="11" key="2">
    <citation type="submission" date="2015-06" db="UniProtKB">
        <authorList>
            <consortium name="EnsemblMetazoa"/>
        </authorList>
    </citation>
    <scope>IDENTIFICATION</scope>
</reference>
<reference evidence="12" key="1">
    <citation type="submission" date="2011-08" db="EMBL/GenBank/DDBJ databases">
        <authorList>
            <person name="Rombauts S."/>
        </authorList>
    </citation>
    <scope>NUCLEOTIDE SEQUENCE</scope>
    <source>
        <strain evidence="12">London</strain>
    </source>
</reference>
<dbReference type="GO" id="GO:0052629">
    <property type="term" value="F:phosphatidylinositol-3,5-bisphosphate 3-phosphatase activity"/>
    <property type="evidence" value="ECO:0007669"/>
    <property type="project" value="UniProtKB-EC"/>
</dbReference>
<feature type="compositionally biased region" description="Polar residues" evidence="9">
    <location>
        <begin position="632"/>
        <end position="641"/>
    </location>
</feature>